<evidence type="ECO:0000256" key="8">
    <source>
        <dbReference type="ARBA" id="ARBA00023136"/>
    </source>
</evidence>
<keyword evidence="7 9" id="KW-1133">Transmembrane helix</keyword>
<gene>
    <name evidence="11" type="ORF">DXC78_12120</name>
</gene>
<feature type="transmembrane region" description="Helical" evidence="9">
    <location>
        <begin position="216"/>
        <end position="239"/>
    </location>
</feature>
<dbReference type="InterPro" id="IPR013853">
    <property type="entry name" value="EIIC-GAT"/>
</dbReference>
<protein>
    <submittedName>
        <fullName evidence="11">PTS galactitol transporter subunit IIC</fullName>
    </submittedName>
</protein>
<feature type="domain" description="PTS EIIC type-2" evidence="10">
    <location>
        <begin position="4"/>
        <end position="419"/>
    </location>
</feature>
<reference evidence="11 12" key="1">
    <citation type="submission" date="2018-08" db="EMBL/GenBank/DDBJ databases">
        <title>A genome reference for cultivated species of the human gut microbiota.</title>
        <authorList>
            <person name="Zou Y."/>
            <person name="Xue W."/>
            <person name="Luo G."/>
        </authorList>
    </citation>
    <scope>NUCLEOTIDE SEQUENCE [LARGE SCALE GENOMIC DNA]</scope>
    <source>
        <strain evidence="11 12">TF08-11</strain>
    </source>
</reference>
<evidence type="ECO:0000313" key="11">
    <source>
        <dbReference type="EMBL" id="RGD72824.1"/>
    </source>
</evidence>
<name>A0A3E3DU52_9FIRM</name>
<dbReference type="RefSeq" id="WP_117447259.1">
    <property type="nucleotide sequence ID" value="NZ_CALCIP010000032.1"/>
</dbReference>
<comment type="caution">
    <text evidence="11">The sequence shown here is derived from an EMBL/GenBank/DDBJ whole genome shotgun (WGS) entry which is preliminary data.</text>
</comment>
<dbReference type="InterPro" id="IPR004703">
    <property type="entry name" value="PTS_sugar-sp_permease"/>
</dbReference>
<evidence type="ECO:0000256" key="1">
    <source>
        <dbReference type="ARBA" id="ARBA00004651"/>
    </source>
</evidence>
<feature type="transmembrane region" description="Helical" evidence="9">
    <location>
        <begin position="79"/>
        <end position="104"/>
    </location>
</feature>
<accession>A0A3E3DU52</accession>
<keyword evidence="2" id="KW-0813">Transport</keyword>
<keyword evidence="4" id="KW-0762">Sugar transport</keyword>
<evidence type="ECO:0000256" key="5">
    <source>
        <dbReference type="ARBA" id="ARBA00022683"/>
    </source>
</evidence>
<feature type="transmembrane region" description="Helical" evidence="9">
    <location>
        <begin position="141"/>
        <end position="163"/>
    </location>
</feature>
<sequence>MEIFNAIIGMGAIVMMPIIFFVLGLIFKVKPGTAFKAGMTVGIGFTGINMIVSLLLDSLGPATMDMVNRFGLNLNVVDAGWATGAAIGWASPIIPFIVIGAILLNVFLIVINKTRIINIDIFNYWLISLVGTLIYSLTDNMWIGIAGGLILYLVSFVVGDLTAKPIQEMYKIKGVAFVHATCGIYVPLGIAVNWIIERVPGINKIDLNPEKITKTFGVLGEPVTLATILGFGLGVLAGWPITEILPLAVKVAAVMVLLPKMVAVTVEGVMVIRDAAETFMKKIFPGREFYFGMDTALLIGEPCIIATSLLLIPASIILAMILPGNKMLPFTDLASIVFVISMVAPFCKRNMFRIFITGLCIVTIALYAGTDLAPVYTQAAKDANVDVQMQEGQQLGNLVSPYNTPVGWGLIKIGEFIGK</sequence>
<dbReference type="EMBL" id="QUSK01000039">
    <property type="protein sequence ID" value="RGD72824.1"/>
    <property type="molecule type" value="Genomic_DNA"/>
</dbReference>
<dbReference type="InterPro" id="IPR013014">
    <property type="entry name" value="PTS_EIIC_2"/>
</dbReference>
<evidence type="ECO:0000256" key="3">
    <source>
        <dbReference type="ARBA" id="ARBA00022475"/>
    </source>
</evidence>
<feature type="transmembrane region" description="Helical" evidence="9">
    <location>
        <begin position="116"/>
        <end position="135"/>
    </location>
</feature>
<organism evidence="11 12">
    <name type="scientific">Faecalicoccus pleomorphus</name>
    <dbReference type="NCBI Taxonomy" id="1323"/>
    <lineage>
        <taxon>Bacteria</taxon>
        <taxon>Bacillati</taxon>
        <taxon>Bacillota</taxon>
        <taxon>Erysipelotrichia</taxon>
        <taxon>Erysipelotrichales</taxon>
        <taxon>Erysipelotrichaceae</taxon>
        <taxon>Faecalicoccus</taxon>
    </lineage>
</organism>
<dbReference type="AlphaFoldDB" id="A0A3E3DU52"/>
<feature type="transmembrane region" description="Helical" evidence="9">
    <location>
        <begin position="296"/>
        <end position="321"/>
    </location>
</feature>
<dbReference type="PANTHER" id="PTHR37324">
    <property type="entry name" value="PTS SYSTEM GALACTITOL-SPECIFIC EIIC COMPONENT"/>
    <property type="match status" value="1"/>
</dbReference>
<evidence type="ECO:0000256" key="7">
    <source>
        <dbReference type="ARBA" id="ARBA00022989"/>
    </source>
</evidence>
<evidence type="ECO:0000256" key="2">
    <source>
        <dbReference type="ARBA" id="ARBA00022448"/>
    </source>
</evidence>
<comment type="subcellular location">
    <subcellularLocation>
        <location evidence="1">Cell membrane</location>
        <topology evidence="1">Multi-pass membrane protein</topology>
    </subcellularLocation>
</comment>
<keyword evidence="6 9" id="KW-0812">Transmembrane</keyword>
<proteinExistence type="predicted"/>
<keyword evidence="8 9" id="KW-0472">Membrane</keyword>
<evidence type="ECO:0000256" key="4">
    <source>
        <dbReference type="ARBA" id="ARBA00022597"/>
    </source>
</evidence>
<keyword evidence="5" id="KW-0598">Phosphotransferase system</keyword>
<dbReference type="Pfam" id="PF03611">
    <property type="entry name" value="EIIC-GAT"/>
    <property type="match status" value="1"/>
</dbReference>
<dbReference type="GO" id="GO:0005886">
    <property type="term" value="C:plasma membrane"/>
    <property type="evidence" value="ECO:0007669"/>
    <property type="project" value="UniProtKB-SubCell"/>
</dbReference>
<dbReference type="PROSITE" id="PS51104">
    <property type="entry name" value="PTS_EIIC_TYPE_2"/>
    <property type="match status" value="1"/>
</dbReference>
<keyword evidence="3" id="KW-1003">Cell membrane</keyword>
<evidence type="ECO:0000313" key="12">
    <source>
        <dbReference type="Proteomes" id="UP000260721"/>
    </source>
</evidence>
<feature type="transmembrane region" description="Helical" evidence="9">
    <location>
        <begin position="328"/>
        <end position="346"/>
    </location>
</feature>
<feature type="transmembrane region" description="Helical" evidence="9">
    <location>
        <begin position="175"/>
        <end position="196"/>
    </location>
</feature>
<dbReference type="PANTHER" id="PTHR37324:SF2">
    <property type="entry name" value="PTS SYSTEM GALACTITOL-SPECIFIC EIIC COMPONENT"/>
    <property type="match status" value="1"/>
</dbReference>
<dbReference type="GO" id="GO:0015577">
    <property type="term" value="F:galactitol transmembrane transporter activity"/>
    <property type="evidence" value="ECO:0007669"/>
    <property type="project" value="InterPro"/>
</dbReference>
<dbReference type="PIRSF" id="PIRSF006304">
    <property type="entry name" value="GatC"/>
    <property type="match status" value="1"/>
</dbReference>
<evidence type="ECO:0000256" key="6">
    <source>
        <dbReference type="ARBA" id="ARBA00022692"/>
    </source>
</evidence>
<evidence type="ECO:0000256" key="9">
    <source>
        <dbReference type="SAM" id="Phobius"/>
    </source>
</evidence>
<feature type="transmembrane region" description="Helical" evidence="9">
    <location>
        <begin position="6"/>
        <end position="27"/>
    </location>
</feature>
<dbReference type="Proteomes" id="UP000260721">
    <property type="component" value="Unassembled WGS sequence"/>
</dbReference>
<feature type="transmembrane region" description="Helical" evidence="9">
    <location>
        <begin position="39"/>
        <end position="59"/>
    </location>
</feature>
<dbReference type="GO" id="GO:0009401">
    <property type="term" value="P:phosphoenolpyruvate-dependent sugar phosphotransferase system"/>
    <property type="evidence" value="ECO:0007669"/>
    <property type="project" value="UniProtKB-KW"/>
</dbReference>
<feature type="transmembrane region" description="Helical" evidence="9">
    <location>
        <begin position="352"/>
        <end position="369"/>
    </location>
</feature>
<evidence type="ECO:0000259" key="10">
    <source>
        <dbReference type="PROSITE" id="PS51104"/>
    </source>
</evidence>